<accession>A0A4R6TE33</accession>
<keyword evidence="4 6" id="KW-0238">DNA-binding</keyword>
<evidence type="ECO:0000256" key="1">
    <source>
        <dbReference type="ARBA" id="ARBA00010641"/>
    </source>
</evidence>
<dbReference type="Pfam" id="PF08281">
    <property type="entry name" value="Sigma70_r4_2"/>
    <property type="match status" value="1"/>
</dbReference>
<sequence length="171" mass="20152">MDDFYIDKVLNGDKQAFRYFVRKYKNVAYNLAISIVKDTYNAEDVVQESFIKAFKGLQSFKKNAKFSSWFYRIVVNEAFMHLRKNKVDFVEIDDQLKKLSSNEIKENEKGLSVQRAMLKLNPNEALVLNLFYLEEKKIKEIASITSWSISNVKTLLHRSRKNIRKLLNNDL</sequence>
<dbReference type="InterPro" id="IPR013325">
    <property type="entry name" value="RNA_pol_sigma_r2"/>
</dbReference>
<organism evidence="9 10">
    <name type="scientific">Tenacibaculum caenipelagi</name>
    <dbReference type="NCBI Taxonomy" id="1325435"/>
    <lineage>
        <taxon>Bacteria</taxon>
        <taxon>Pseudomonadati</taxon>
        <taxon>Bacteroidota</taxon>
        <taxon>Flavobacteriia</taxon>
        <taxon>Flavobacteriales</taxon>
        <taxon>Flavobacteriaceae</taxon>
        <taxon>Tenacibaculum</taxon>
    </lineage>
</organism>
<dbReference type="SUPFAM" id="SSF88946">
    <property type="entry name" value="Sigma2 domain of RNA polymerase sigma factors"/>
    <property type="match status" value="1"/>
</dbReference>
<evidence type="ECO:0000256" key="4">
    <source>
        <dbReference type="ARBA" id="ARBA00023125"/>
    </source>
</evidence>
<dbReference type="GO" id="GO:0006352">
    <property type="term" value="P:DNA-templated transcription initiation"/>
    <property type="evidence" value="ECO:0007669"/>
    <property type="project" value="InterPro"/>
</dbReference>
<dbReference type="GO" id="GO:0016987">
    <property type="term" value="F:sigma factor activity"/>
    <property type="evidence" value="ECO:0007669"/>
    <property type="project" value="UniProtKB-KW"/>
</dbReference>
<dbReference type="GO" id="GO:0003677">
    <property type="term" value="F:DNA binding"/>
    <property type="evidence" value="ECO:0007669"/>
    <property type="project" value="UniProtKB-KW"/>
</dbReference>
<dbReference type="PANTHER" id="PTHR43133:SF51">
    <property type="entry name" value="RNA POLYMERASE SIGMA FACTOR"/>
    <property type="match status" value="1"/>
</dbReference>
<gene>
    <name evidence="9" type="ORF">DFQ07_2579</name>
</gene>
<dbReference type="Gene3D" id="1.10.1740.10">
    <property type="match status" value="1"/>
</dbReference>
<dbReference type="PROSITE" id="PS01063">
    <property type="entry name" value="SIGMA70_ECF"/>
    <property type="match status" value="1"/>
</dbReference>
<dbReference type="InterPro" id="IPR013324">
    <property type="entry name" value="RNA_pol_sigma_r3/r4-like"/>
</dbReference>
<dbReference type="AlphaFoldDB" id="A0A4R6TE33"/>
<proteinExistence type="inferred from homology"/>
<reference evidence="9 10" key="1">
    <citation type="submission" date="2019-03" db="EMBL/GenBank/DDBJ databases">
        <title>Genomic Encyclopedia of Type Strains, Phase III (KMG-III): the genomes of soil and plant-associated and newly described type strains.</title>
        <authorList>
            <person name="Whitman W."/>
        </authorList>
    </citation>
    <scope>NUCLEOTIDE SEQUENCE [LARGE SCALE GENOMIC DNA]</scope>
    <source>
        <strain evidence="9 10">CECT 8283</strain>
    </source>
</reference>
<evidence type="ECO:0000256" key="2">
    <source>
        <dbReference type="ARBA" id="ARBA00023015"/>
    </source>
</evidence>
<keyword evidence="2 6" id="KW-0805">Transcription regulation</keyword>
<dbReference type="InterPro" id="IPR000838">
    <property type="entry name" value="RNA_pol_sigma70_ECF_CS"/>
</dbReference>
<comment type="similarity">
    <text evidence="1 6">Belongs to the sigma-70 factor family. ECF subfamily.</text>
</comment>
<dbReference type="CDD" id="cd06171">
    <property type="entry name" value="Sigma70_r4"/>
    <property type="match status" value="1"/>
</dbReference>
<dbReference type="Gene3D" id="1.10.10.10">
    <property type="entry name" value="Winged helix-like DNA-binding domain superfamily/Winged helix DNA-binding domain"/>
    <property type="match status" value="1"/>
</dbReference>
<keyword evidence="3 6" id="KW-0731">Sigma factor</keyword>
<dbReference type="NCBIfam" id="TIGR02937">
    <property type="entry name" value="sigma70-ECF"/>
    <property type="match status" value="1"/>
</dbReference>
<evidence type="ECO:0000259" key="7">
    <source>
        <dbReference type="Pfam" id="PF04542"/>
    </source>
</evidence>
<keyword evidence="5 6" id="KW-0804">Transcription</keyword>
<comment type="caution">
    <text evidence="9">The sequence shown here is derived from an EMBL/GenBank/DDBJ whole genome shotgun (WGS) entry which is preliminary data.</text>
</comment>
<evidence type="ECO:0000259" key="8">
    <source>
        <dbReference type="Pfam" id="PF08281"/>
    </source>
</evidence>
<dbReference type="InterPro" id="IPR036388">
    <property type="entry name" value="WH-like_DNA-bd_sf"/>
</dbReference>
<name>A0A4R6TE33_9FLAO</name>
<dbReference type="RefSeq" id="WP_166627787.1">
    <property type="nucleotide sequence ID" value="NZ_SNYH01000005.1"/>
</dbReference>
<feature type="domain" description="RNA polymerase sigma factor 70 region 4 type 2" evidence="8">
    <location>
        <begin position="112"/>
        <end position="162"/>
    </location>
</feature>
<evidence type="ECO:0000256" key="6">
    <source>
        <dbReference type="RuleBase" id="RU000716"/>
    </source>
</evidence>
<dbReference type="InterPro" id="IPR007627">
    <property type="entry name" value="RNA_pol_sigma70_r2"/>
</dbReference>
<dbReference type="Pfam" id="PF04542">
    <property type="entry name" value="Sigma70_r2"/>
    <property type="match status" value="1"/>
</dbReference>
<dbReference type="EMBL" id="SNYH01000005">
    <property type="protein sequence ID" value="TDQ24037.1"/>
    <property type="molecule type" value="Genomic_DNA"/>
</dbReference>
<dbReference type="InterPro" id="IPR039425">
    <property type="entry name" value="RNA_pol_sigma-70-like"/>
</dbReference>
<dbReference type="PANTHER" id="PTHR43133">
    <property type="entry name" value="RNA POLYMERASE ECF-TYPE SIGMA FACTO"/>
    <property type="match status" value="1"/>
</dbReference>
<dbReference type="SUPFAM" id="SSF88659">
    <property type="entry name" value="Sigma3 and sigma4 domains of RNA polymerase sigma factors"/>
    <property type="match status" value="1"/>
</dbReference>
<evidence type="ECO:0000313" key="9">
    <source>
        <dbReference type="EMBL" id="TDQ24037.1"/>
    </source>
</evidence>
<evidence type="ECO:0000256" key="5">
    <source>
        <dbReference type="ARBA" id="ARBA00023163"/>
    </source>
</evidence>
<keyword evidence="10" id="KW-1185">Reference proteome</keyword>
<evidence type="ECO:0000256" key="3">
    <source>
        <dbReference type="ARBA" id="ARBA00023082"/>
    </source>
</evidence>
<dbReference type="InterPro" id="IPR013249">
    <property type="entry name" value="RNA_pol_sigma70_r4_t2"/>
</dbReference>
<protein>
    <recommendedName>
        <fullName evidence="6">RNA polymerase sigma factor</fullName>
    </recommendedName>
</protein>
<evidence type="ECO:0000313" key="10">
    <source>
        <dbReference type="Proteomes" id="UP000295390"/>
    </source>
</evidence>
<dbReference type="InterPro" id="IPR014284">
    <property type="entry name" value="RNA_pol_sigma-70_dom"/>
</dbReference>
<dbReference type="Proteomes" id="UP000295390">
    <property type="component" value="Unassembled WGS sequence"/>
</dbReference>
<feature type="domain" description="RNA polymerase sigma-70 region 2" evidence="7">
    <location>
        <begin position="20"/>
        <end position="86"/>
    </location>
</feature>